<evidence type="ECO:0000256" key="5">
    <source>
        <dbReference type="ARBA" id="ARBA00022475"/>
    </source>
</evidence>
<keyword evidence="9" id="KW-0811">Translocation</keyword>
<dbReference type="PRINTS" id="PR01853">
    <property type="entry name" value="YAJCTRNLCASE"/>
</dbReference>
<keyword evidence="10 11" id="KW-0472">Membrane</keyword>
<accession>A0A7V4WJC4</accession>
<comment type="caution">
    <text evidence="12">The sequence shown here is derived from an EMBL/GenBank/DDBJ whole genome shotgun (WGS) entry which is preliminary data.</text>
</comment>
<dbReference type="GO" id="GO:0015031">
    <property type="term" value="P:protein transport"/>
    <property type="evidence" value="ECO:0007669"/>
    <property type="project" value="UniProtKB-KW"/>
</dbReference>
<evidence type="ECO:0000256" key="3">
    <source>
        <dbReference type="ARBA" id="ARBA00014962"/>
    </source>
</evidence>
<feature type="transmembrane region" description="Helical" evidence="11">
    <location>
        <begin position="29"/>
        <end position="50"/>
    </location>
</feature>
<sequence>MIEVSVLFSVAFAAQEVASSPAPAPQQATPNVFAQLLPLIFIIAIFYFLLIRPQQQRQRSQQELWKSLKKGDRVVTIGGIHGVVAQVNEDEVVLEVAKDVRIRFSKTAIAAKK</sequence>
<dbReference type="AlphaFoldDB" id="A0A7V4WJC4"/>
<evidence type="ECO:0000256" key="1">
    <source>
        <dbReference type="ARBA" id="ARBA00004162"/>
    </source>
</evidence>
<organism evidence="12">
    <name type="scientific">Candidatus Caldatribacterium saccharofermentans</name>
    <dbReference type="NCBI Taxonomy" id="1454753"/>
    <lineage>
        <taxon>Bacteria</taxon>
        <taxon>Pseudomonadati</taxon>
        <taxon>Atribacterota</taxon>
        <taxon>Atribacteria</taxon>
        <taxon>Atribacterales</taxon>
        <taxon>Candidatus Caldatribacteriaceae</taxon>
        <taxon>Candidatus Caldatribacterium</taxon>
    </lineage>
</organism>
<dbReference type="EMBL" id="DTIY01000003">
    <property type="protein sequence ID" value="HGY38225.1"/>
    <property type="molecule type" value="Genomic_DNA"/>
</dbReference>
<evidence type="ECO:0000256" key="4">
    <source>
        <dbReference type="ARBA" id="ARBA00022448"/>
    </source>
</evidence>
<evidence type="ECO:0000256" key="6">
    <source>
        <dbReference type="ARBA" id="ARBA00022692"/>
    </source>
</evidence>
<comment type="subcellular location">
    <subcellularLocation>
        <location evidence="1">Cell membrane</location>
        <topology evidence="1">Single-pass membrane protein</topology>
    </subcellularLocation>
</comment>
<dbReference type="NCBIfam" id="TIGR00739">
    <property type="entry name" value="yajC"/>
    <property type="match status" value="1"/>
</dbReference>
<dbReference type="GO" id="GO:0005886">
    <property type="term" value="C:plasma membrane"/>
    <property type="evidence" value="ECO:0007669"/>
    <property type="project" value="UniProtKB-SubCell"/>
</dbReference>
<dbReference type="SMART" id="SM01323">
    <property type="entry name" value="YajC"/>
    <property type="match status" value="1"/>
</dbReference>
<keyword evidence="4" id="KW-0813">Transport</keyword>
<evidence type="ECO:0000256" key="9">
    <source>
        <dbReference type="ARBA" id="ARBA00023010"/>
    </source>
</evidence>
<dbReference type="PANTHER" id="PTHR33909">
    <property type="entry name" value="SEC TRANSLOCON ACCESSORY COMPLEX SUBUNIT YAJC"/>
    <property type="match status" value="1"/>
</dbReference>
<evidence type="ECO:0000256" key="11">
    <source>
        <dbReference type="SAM" id="Phobius"/>
    </source>
</evidence>
<reference evidence="12" key="1">
    <citation type="journal article" date="2020" name="mSystems">
        <title>Genome- and Community-Level Interaction Insights into Carbon Utilization and Element Cycling Functions of Hydrothermarchaeota in Hydrothermal Sediment.</title>
        <authorList>
            <person name="Zhou Z."/>
            <person name="Liu Y."/>
            <person name="Xu W."/>
            <person name="Pan J."/>
            <person name="Luo Z.H."/>
            <person name="Li M."/>
        </authorList>
    </citation>
    <scope>NUCLEOTIDE SEQUENCE [LARGE SCALE GENOMIC DNA]</scope>
    <source>
        <strain evidence="12">SpSt-82</strain>
    </source>
</reference>
<evidence type="ECO:0000256" key="8">
    <source>
        <dbReference type="ARBA" id="ARBA00022989"/>
    </source>
</evidence>
<keyword evidence="7" id="KW-0653">Protein transport</keyword>
<dbReference type="InterPro" id="IPR003849">
    <property type="entry name" value="Preprotein_translocase_YajC"/>
</dbReference>
<keyword evidence="8 11" id="KW-1133">Transmembrane helix</keyword>
<gene>
    <name evidence="12" type="primary">yajC</name>
    <name evidence="12" type="ORF">ENW11_00210</name>
</gene>
<evidence type="ECO:0000256" key="7">
    <source>
        <dbReference type="ARBA" id="ARBA00022927"/>
    </source>
</evidence>
<protein>
    <recommendedName>
        <fullName evidence="3">Sec translocon accessory complex subunit YajC</fullName>
    </recommendedName>
</protein>
<evidence type="ECO:0000256" key="10">
    <source>
        <dbReference type="ARBA" id="ARBA00023136"/>
    </source>
</evidence>
<evidence type="ECO:0000256" key="2">
    <source>
        <dbReference type="ARBA" id="ARBA00006742"/>
    </source>
</evidence>
<comment type="similarity">
    <text evidence="2">Belongs to the YajC family.</text>
</comment>
<proteinExistence type="inferred from homology"/>
<keyword evidence="6 11" id="KW-0812">Transmembrane</keyword>
<keyword evidence="5" id="KW-1003">Cell membrane</keyword>
<name>A0A7V4WJC4_9BACT</name>
<dbReference type="PANTHER" id="PTHR33909:SF1">
    <property type="entry name" value="SEC TRANSLOCON ACCESSORY COMPLEX SUBUNIT YAJC"/>
    <property type="match status" value="1"/>
</dbReference>
<evidence type="ECO:0000313" key="12">
    <source>
        <dbReference type="EMBL" id="HGY38225.1"/>
    </source>
</evidence>
<dbReference type="Pfam" id="PF02699">
    <property type="entry name" value="YajC"/>
    <property type="match status" value="1"/>
</dbReference>